<feature type="compositionally biased region" description="Basic and acidic residues" evidence="1">
    <location>
        <begin position="164"/>
        <end position="184"/>
    </location>
</feature>
<feature type="domain" description="Resolvase/invertase-type recombinase catalytic" evidence="2">
    <location>
        <begin position="4"/>
        <end position="140"/>
    </location>
</feature>
<dbReference type="Pfam" id="PF00239">
    <property type="entry name" value="Resolvase"/>
    <property type="match status" value="1"/>
</dbReference>
<dbReference type="OrthoDB" id="4500247at2"/>
<evidence type="ECO:0000313" key="3">
    <source>
        <dbReference type="EMBL" id="RJQ85502.1"/>
    </source>
</evidence>
<dbReference type="InterPro" id="IPR050639">
    <property type="entry name" value="SSR_resolvase"/>
</dbReference>
<dbReference type="InterPro" id="IPR006119">
    <property type="entry name" value="Resolv_N"/>
</dbReference>
<evidence type="ECO:0000259" key="2">
    <source>
        <dbReference type="SMART" id="SM00857"/>
    </source>
</evidence>
<dbReference type="CDD" id="cd00338">
    <property type="entry name" value="Ser_Recombinase"/>
    <property type="match status" value="1"/>
</dbReference>
<dbReference type="GO" id="GO:0003677">
    <property type="term" value="F:DNA binding"/>
    <property type="evidence" value="ECO:0007669"/>
    <property type="project" value="InterPro"/>
</dbReference>
<dbReference type="EMBL" id="QZFV01000078">
    <property type="protein sequence ID" value="RJQ85502.1"/>
    <property type="molecule type" value="Genomic_DNA"/>
</dbReference>
<comment type="caution">
    <text evidence="3">The sequence shown here is derived from an EMBL/GenBank/DDBJ whole genome shotgun (WGS) entry which is preliminary data.</text>
</comment>
<gene>
    <name evidence="3" type="ORF">D5S19_13755</name>
</gene>
<dbReference type="Gene3D" id="3.40.50.1390">
    <property type="entry name" value="Resolvase, N-terminal catalytic domain"/>
    <property type="match status" value="1"/>
</dbReference>
<name>A0A419I4Z1_9PSEU</name>
<evidence type="ECO:0000313" key="4">
    <source>
        <dbReference type="Proteomes" id="UP000285112"/>
    </source>
</evidence>
<dbReference type="InterPro" id="IPR036162">
    <property type="entry name" value="Resolvase-like_N_sf"/>
</dbReference>
<dbReference type="PANTHER" id="PTHR30461:SF23">
    <property type="entry name" value="DNA RECOMBINASE-RELATED"/>
    <property type="match status" value="1"/>
</dbReference>
<protein>
    <submittedName>
        <fullName evidence="3">Recombinase family protein</fullName>
    </submittedName>
</protein>
<keyword evidence="4" id="KW-1185">Reference proteome</keyword>
<accession>A0A419I4Z1</accession>
<proteinExistence type="predicted"/>
<reference evidence="3 4" key="1">
    <citation type="submission" date="2018-09" db="EMBL/GenBank/DDBJ databases">
        <title>YIM PH 21725 draft genome.</title>
        <authorList>
            <person name="Miao C."/>
        </authorList>
    </citation>
    <scope>NUCLEOTIDE SEQUENCE [LARGE SCALE GENOMIC DNA]</scope>
    <source>
        <strain evidence="4">YIM PH21725</strain>
    </source>
</reference>
<feature type="region of interest" description="Disordered" evidence="1">
    <location>
        <begin position="134"/>
        <end position="191"/>
    </location>
</feature>
<dbReference type="SMART" id="SM00857">
    <property type="entry name" value="Resolvase"/>
    <property type="match status" value="1"/>
</dbReference>
<sequence length="205" mass="23074">MPDTGELEKIDVQWADNRKVIDRVGACLGVELQDGLSAWKWGVRRPGWERLLERVESGASDGIVVWHTDRLFRQPRDLETLIELGERGFKVYSAHGERDLADPDDRFILRIEVAHAARSSDDTSRRLKRRFATYREQGKDTGGKRRFGFPGRDTRWEPGPGETNADRPHVSAEQVERAGGRGDAEATTTVRPLLRGVTTVGDGIK</sequence>
<dbReference type="SUPFAM" id="SSF53041">
    <property type="entry name" value="Resolvase-like"/>
    <property type="match status" value="1"/>
</dbReference>
<evidence type="ECO:0000256" key="1">
    <source>
        <dbReference type="SAM" id="MobiDB-lite"/>
    </source>
</evidence>
<dbReference type="PANTHER" id="PTHR30461">
    <property type="entry name" value="DNA-INVERTASE FROM LAMBDOID PROPHAGE"/>
    <property type="match status" value="1"/>
</dbReference>
<dbReference type="Proteomes" id="UP000285112">
    <property type="component" value="Unassembled WGS sequence"/>
</dbReference>
<dbReference type="AlphaFoldDB" id="A0A419I4Z1"/>
<dbReference type="GO" id="GO:0000150">
    <property type="term" value="F:DNA strand exchange activity"/>
    <property type="evidence" value="ECO:0007669"/>
    <property type="project" value="InterPro"/>
</dbReference>
<organism evidence="3 4">
    <name type="scientific">Amycolatopsis panacis</name>
    <dbReference type="NCBI Taxonomy" id="2340917"/>
    <lineage>
        <taxon>Bacteria</taxon>
        <taxon>Bacillati</taxon>
        <taxon>Actinomycetota</taxon>
        <taxon>Actinomycetes</taxon>
        <taxon>Pseudonocardiales</taxon>
        <taxon>Pseudonocardiaceae</taxon>
        <taxon>Amycolatopsis</taxon>
    </lineage>
</organism>